<reference evidence="2 3" key="1">
    <citation type="submission" date="2018-10" db="EMBL/GenBank/DDBJ databases">
        <authorList>
            <person name="Li J."/>
        </authorList>
    </citation>
    <scope>NUCLEOTIDE SEQUENCE [LARGE SCALE GENOMIC DNA]</scope>
    <source>
        <strain evidence="2 3">CCTCC AB209002</strain>
    </source>
</reference>
<dbReference type="Pfam" id="PF03819">
    <property type="entry name" value="MazG"/>
    <property type="match status" value="1"/>
</dbReference>
<keyword evidence="2" id="KW-0378">Hydrolase</keyword>
<keyword evidence="3" id="KW-1185">Reference proteome</keyword>
<dbReference type="PANTHER" id="PTHR30522:SF0">
    <property type="entry name" value="NUCLEOSIDE TRIPHOSPHATE PYROPHOSPHOHYDROLASE"/>
    <property type="match status" value="1"/>
</dbReference>
<dbReference type="Proteomes" id="UP000270299">
    <property type="component" value="Unassembled WGS sequence"/>
</dbReference>
<dbReference type="CDD" id="cd11528">
    <property type="entry name" value="NTP-PPase_MazG_Nterm"/>
    <property type="match status" value="1"/>
</dbReference>
<protein>
    <submittedName>
        <fullName evidence="2">Nucleoside triphosphate pyrophosphohydrolase</fullName>
    </submittedName>
</protein>
<dbReference type="GO" id="GO:0047429">
    <property type="term" value="F:nucleoside triphosphate diphosphatase activity"/>
    <property type="evidence" value="ECO:0007669"/>
    <property type="project" value="TreeGrafter"/>
</dbReference>
<proteinExistence type="predicted"/>
<dbReference type="GO" id="GO:0046081">
    <property type="term" value="P:dUTP catabolic process"/>
    <property type="evidence" value="ECO:0007669"/>
    <property type="project" value="TreeGrafter"/>
</dbReference>
<name>A0A3L6ZNF1_9MICO</name>
<evidence type="ECO:0000313" key="3">
    <source>
        <dbReference type="Proteomes" id="UP000270299"/>
    </source>
</evidence>
<dbReference type="InterPro" id="IPR004518">
    <property type="entry name" value="MazG-like_dom"/>
</dbReference>
<evidence type="ECO:0000313" key="2">
    <source>
        <dbReference type="EMBL" id="RLP69413.1"/>
    </source>
</evidence>
<dbReference type="SUPFAM" id="SSF101386">
    <property type="entry name" value="all-alpha NTP pyrophosphatases"/>
    <property type="match status" value="1"/>
</dbReference>
<dbReference type="AlphaFoldDB" id="A0A3L6ZNF1"/>
<dbReference type="GO" id="GO:0046052">
    <property type="term" value="P:UTP catabolic process"/>
    <property type="evidence" value="ECO:0007669"/>
    <property type="project" value="TreeGrafter"/>
</dbReference>
<organism evidence="2 3">
    <name type="scientific">Mycetocola manganoxydans</name>
    <dbReference type="NCBI Taxonomy" id="699879"/>
    <lineage>
        <taxon>Bacteria</taxon>
        <taxon>Bacillati</taxon>
        <taxon>Actinomycetota</taxon>
        <taxon>Actinomycetes</taxon>
        <taxon>Micrococcales</taxon>
        <taxon>Microbacteriaceae</taxon>
        <taxon>Mycetocola</taxon>
    </lineage>
</organism>
<dbReference type="InterPro" id="IPR011551">
    <property type="entry name" value="NTP_PyrPHydrolase_MazG"/>
</dbReference>
<comment type="caution">
    <text evidence="2">The sequence shown here is derived from an EMBL/GenBank/DDBJ whole genome shotgun (WGS) entry which is preliminary data.</text>
</comment>
<dbReference type="InterPro" id="IPR048015">
    <property type="entry name" value="NTP-PPase_MazG-like_N"/>
</dbReference>
<dbReference type="GO" id="GO:0046047">
    <property type="term" value="P:TTP catabolic process"/>
    <property type="evidence" value="ECO:0007669"/>
    <property type="project" value="TreeGrafter"/>
</dbReference>
<dbReference type="Gene3D" id="1.10.287.1080">
    <property type="entry name" value="MazG-like"/>
    <property type="match status" value="1"/>
</dbReference>
<dbReference type="OrthoDB" id="9808939at2"/>
<dbReference type="GO" id="GO:0006203">
    <property type="term" value="P:dGTP catabolic process"/>
    <property type="evidence" value="ECO:0007669"/>
    <property type="project" value="TreeGrafter"/>
</dbReference>
<dbReference type="RefSeq" id="WP_121673544.1">
    <property type="nucleotide sequence ID" value="NZ_BMXM01000009.1"/>
</dbReference>
<accession>A0A3L6ZNF1</accession>
<dbReference type="GO" id="GO:0046061">
    <property type="term" value="P:dATP catabolic process"/>
    <property type="evidence" value="ECO:0007669"/>
    <property type="project" value="TreeGrafter"/>
</dbReference>
<dbReference type="GO" id="GO:0046076">
    <property type="term" value="P:dTTP catabolic process"/>
    <property type="evidence" value="ECO:0007669"/>
    <property type="project" value="TreeGrafter"/>
</dbReference>
<gene>
    <name evidence="2" type="ORF">D9V29_11880</name>
</gene>
<feature type="domain" description="NTP pyrophosphohydrolase MazG-like" evidence="1">
    <location>
        <begin position="37"/>
        <end position="111"/>
    </location>
</feature>
<dbReference type="EMBL" id="RCUV01000013">
    <property type="protein sequence ID" value="RLP69413.1"/>
    <property type="molecule type" value="Genomic_DNA"/>
</dbReference>
<sequence length="228" mass="25091">MTDAVDPVRPDSLPNMDALAASMSVVLDTCVWSQTMTHASLVTYLIEESYELIDAVEAEDRDVMLEELGDVLLQVVFHAEIARRTPAERFSLDDIARAANEKMIRRHPHVFGDETAHTVEDVWRVWSAAKAAEKSTRTSALDGIPQSMPALALAEKVLTRAERAGLPDPRIRGTEGPRFTDEHELGQVLLDISATARAQGLDAERALRTALRDLQDGIREQERGGAPG</sequence>
<evidence type="ECO:0000259" key="1">
    <source>
        <dbReference type="Pfam" id="PF03819"/>
    </source>
</evidence>
<dbReference type="PANTHER" id="PTHR30522">
    <property type="entry name" value="NUCLEOSIDE TRIPHOSPHATE PYROPHOSPHOHYDROLASE"/>
    <property type="match status" value="1"/>
</dbReference>